<evidence type="ECO:0000256" key="1">
    <source>
        <dbReference type="SAM" id="MobiDB-lite"/>
    </source>
</evidence>
<keyword evidence="3" id="KW-1185">Reference proteome</keyword>
<proteinExistence type="predicted"/>
<reference evidence="2" key="2">
    <citation type="journal article" date="2020" name="Nat. Commun.">
        <title>Large-scale genome sequencing of mycorrhizal fungi provides insights into the early evolution of symbiotic traits.</title>
        <authorList>
            <person name="Miyauchi S."/>
            <person name="Kiss E."/>
            <person name="Kuo A."/>
            <person name="Drula E."/>
            <person name="Kohler A."/>
            <person name="Sanchez-Garcia M."/>
            <person name="Morin E."/>
            <person name="Andreopoulos B."/>
            <person name="Barry K.W."/>
            <person name="Bonito G."/>
            <person name="Buee M."/>
            <person name="Carver A."/>
            <person name="Chen C."/>
            <person name="Cichocki N."/>
            <person name="Clum A."/>
            <person name="Culley D."/>
            <person name="Crous P.W."/>
            <person name="Fauchery L."/>
            <person name="Girlanda M."/>
            <person name="Hayes R.D."/>
            <person name="Keri Z."/>
            <person name="LaButti K."/>
            <person name="Lipzen A."/>
            <person name="Lombard V."/>
            <person name="Magnuson J."/>
            <person name="Maillard F."/>
            <person name="Murat C."/>
            <person name="Nolan M."/>
            <person name="Ohm R.A."/>
            <person name="Pangilinan J."/>
            <person name="Pereira M.F."/>
            <person name="Perotto S."/>
            <person name="Peter M."/>
            <person name="Pfister S."/>
            <person name="Riley R."/>
            <person name="Sitrit Y."/>
            <person name="Stielow J.B."/>
            <person name="Szollosi G."/>
            <person name="Zifcakova L."/>
            <person name="Stursova M."/>
            <person name="Spatafora J.W."/>
            <person name="Tedersoo L."/>
            <person name="Vaario L.M."/>
            <person name="Yamada A."/>
            <person name="Yan M."/>
            <person name="Wang P."/>
            <person name="Xu J."/>
            <person name="Bruns T."/>
            <person name="Baldrian P."/>
            <person name="Vilgalys R."/>
            <person name="Dunand C."/>
            <person name="Henrissat B."/>
            <person name="Grigoriev I.V."/>
            <person name="Hibbett D."/>
            <person name="Nagy L.G."/>
            <person name="Martin F.M."/>
        </authorList>
    </citation>
    <scope>NUCLEOTIDE SEQUENCE</scope>
    <source>
        <strain evidence="2">BED1</strain>
    </source>
</reference>
<dbReference type="Proteomes" id="UP001194468">
    <property type="component" value="Unassembled WGS sequence"/>
</dbReference>
<dbReference type="EMBL" id="WHUW01000073">
    <property type="protein sequence ID" value="KAF8428460.1"/>
    <property type="molecule type" value="Genomic_DNA"/>
</dbReference>
<sequence length="536" mass="59461">MARRGGVDSEGREISGRVSLKYETKYEVVYTERQPGRLTQKDAGKRVVVVARHDEDNIAHSIKSHDTPSTSSLCPGPRLPNLHPTPPPMASPSVTSSGTNPLQASVSIATQAQPIRGFNYITPPTTPSTPFTFDIPSIGGVTPYPTWNRGPHHQDHFCDVLARSRQSRGNTNRPLKNKDVPVSLLQDHDLMIQRQQTTRLRFAREINDHRSNQRYRSLVHQPPSLQDGVHTPRLLMFAPDPREPSYKLLLQVFERQVSPLVFPAGFYTIVHHGDRKWRTENKRSSVKDDVVEWNRPIPIPSDPSKTVCIEVNASSPCWVPVNSCIAVRDESVSGTGFYTTLGTDTTAAFTLFPEDGDVVSPCSSILVTVKRLNDKRNDSSRSRCLVPFCSTTEAQDELGDATHRGRPQFACQLSSQRQCLSIVFSPPTSLSHVAYHYLRTYLYPALGWATRSTVGDGHALLHLAAALGIIAATYGKLFRYTVEHESVAVIQARISLGLTNSTSNYSNSKLTDYATRELVATGSLEELNDLTNKPGW</sequence>
<accession>A0AAD4G8I6</accession>
<dbReference type="AlphaFoldDB" id="A0AAD4G8I6"/>
<feature type="compositionally biased region" description="Polar residues" evidence="1">
    <location>
        <begin position="92"/>
        <end position="101"/>
    </location>
</feature>
<evidence type="ECO:0000313" key="3">
    <source>
        <dbReference type="Proteomes" id="UP001194468"/>
    </source>
</evidence>
<organism evidence="2 3">
    <name type="scientific">Boletus edulis BED1</name>
    <dbReference type="NCBI Taxonomy" id="1328754"/>
    <lineage>
        <taxon>Eukaryota</taxon>
        <taxon>Fungi</taxon>
        <taxon>Dikarya</taxon>
        <taxon>Basidiomycota</taxon>
        <taxon>Agaricomycotina</taxon>
        <taxon>Agaricomycetes</taxon>
        <taxon>Agaricomycetidae</taxon>
        <taxon>Boletales</taxon>
        <taxon>Boletineae</taxon>
        <taxon>Boletaceae</taxon>
        <taxon>Boletoideae</taxon>
        <taxon>Boletus</taxon>
    </lineage>
</organism>
<reference evidence="2" key="1">
    <citation type="submission" date="2019-10" db="EMBL/GenBank/DDBJ databases">
        <authorList>
            <consortium name="DOE Joint Genome Institute"/>
            <person name="Kuo A."/>
            <person name="Miyauchi S."/>
            <person name="Kiss E."/>
            <person name="Drula E."/>
            <person name="Kohler A."/>
            <person name="Sanchez-Garcia M."/>
            <person name="Andreopoulos B."/>
            <person name="Barry K.W."/>
            <person name="Bonito G."/>
            <person name="Buee M."/>
            <person name="Carver A."/>
            <person name="Chen C."/>
            <person name="Cichocki N."/>
            <person name="Clum A."/>
            <person name="Culley D."/>
            <person name="Crous P.W."/>
            <person name="Fauchery L."/>
            <person name="Girlanda M."/>
            <person name="Hayes R."/>
            <person name="Keri Z."/>
            <person name="LaButti K."/>
            <person name="Lipzen A."/>
            <person name="Lombard V."/>
            <person name="Magnuson J."/>
            <person name="Maillard F."/>
            <person name="Morin E."/>
            <person name="Murat C."/>
            <person name="Nolan M."/>
            <person name="Ohm R."/>
            <person name="Pangilinan J."/>
            <person name="Pereira M."/>
            <person name="Perotto S."/>
            <person name="Peter M."/>
            <person name="Riley R."/>
            <person name="Sitrit Y."/>
            <person name="Stielow B."/>
            <person name="Szollosi G."/>
            <person name="Zifcakova L."/>
            <person name="Stursova M."/>
            <person name="Spatafora J.W."/>
            <person name="Tedersoo L."/>
            <person name="Vaario L.-M."/>
            <person name="Yamada A."/>
            <person name="Yan M."/>
            <person name="Wang P."/>
            <person name="Xu J."/>
            <person name="Bruns T."/>
            <person name="Baldrian P."/>
            <person name="Vilgalys R."/>
            <person name="Henrissat B."/>
            <person name="Grigoriev I.V."/>
            <person name="Hibbett D."/>
            <person name="Nagy L.G."/>
            <person name="Martin F.M."/>
        </authorList>
    </citation>
    <scope>NUCLEOTIDE SEQUENCE</scope>
    <source>
        <strain evidence="2">BED1</strain>
    </source>
</reference>
<protein>
    <submittedName>
        <fullName evidence="2">Uncharacterized protein</fullName>
    </submittedName>
</protein>
<evidence type="ECO:0000313" key="2">
    <source>
        <dbReference type="EMBL" id="KAF8428460.1"/>
    </source>
</evidence>
<feature type="region of interest" description="Disordered" evidence="1">
    <location>
        <begin position="58"/>
        <end position="101"/>
    </location>
</feature>
<comment type="caution">
    <text evidence="2">The sequence shown here is derived from an EMBL/GenBank/DDBJ whole genome shotgun (WGS) entry which is preliminary data.</text>
</comment>
<name>A0AAD4G8I6_BOLED</name>
<gene>
    <name evidence="2" type="ORF">L210DRAFT_3508732</name>
</gene>